<sequence length="845" mass="95514">MGTFDFFEEDGFRAQDIITYMMPYLNSLPDEVDSEFGPSEMDFPAQIPDLQEAISRVFAELEPARPETPEEVGTLYHRWSPPSGSRRNNSPPICQICLEANSPLYTAFDCEDEGRRHVVCQECAQACMRLRRQNPNLIHCPSCRRGTSKMSELRDGYEKLCKRVLEGLAVVIDRPDSEWERSLLEDKKKYMTDPSKLLPLDNFENLLSSTVPVSLPLSAVSYLQSYIEERLLTMNFQYPLIGEAEYTYAICRLVPGVCESLLTKLCSNYTRAQTQSWPLLYRMCGCHLSEKEYEDDLASFSLPPHCSPLCRPADVVPKAVNGSFLLCQREECVVPNIPSLDVARPVSGLVMRNFCNSHSKKRSCYIPPGQEYNEQVKKECDLKRSICHQGIDGSSFDVAVYCSNTNIPILSDSNEGAAFPIEFNREEKKQFPVLELFGAALALLIGGLVLELWRVNFTALNKLLSVPSRSSEELLFEVGSSIVSFLNSISFPAVQLVCSRCWLEIRSTEEKGRFGNSKWTKIPIRSGYSFPVSLAFPSTEDQFAVSQLIRLRGKCLNFPLLFGNVFMRKINRKFSVMEDVGSAQMDSSSVSVLTVFQVLMSFVLLEKYGFLLSSPHLDEILIKTYDAPVVTEFFDGWCVESSVIPVVVSRSFKPVWKRDSFPIPNSLPQSAIIFVSYLDLHGTHDKAFQSELNELVRFVFSDSSLNIHSAGLFREWNDDNAALVSSEDFIHQLVLYGIEKKWLKRSSERDRSTSSISMEKLLSQPGIQYNFCSYCFLFATGSPFVKSEEGVELLERTIDQLKSDLLNKMNPSKTLLELEAVQEMSSPSTSASLAFIIDKAREFSR</sequence>
<dbReference type="SUPFAM" id="SSF57850">
    <property type="entry name" value="RING/U-box"/>
    <property type="match status" value="1"/>
</dbReference>
<dbReference type="InterPro" id="IPR043875">
    <property type="entry name" value="DUF5857"/>
</dbReference>
<dbReference type="EMBL" id="KB454726">
    <property type="protein sequence ID" value="EME25905.1"/>
    <property type="molecule type" value="Genomic_DNA"/>
</dbReference>
<evidence type="ECO:0000259" key="2">
    <source>
        <dbReference type="Pfam" id="PF19175"/>
    </source>
</evidence>
<dbReference type="GeneID" id="17084898"/>
<keyword evidence="4" id="KW-1185">Reference proteome</keyword>
<evidence type="ECO:0000313" key="3">
    <source>
        <dbReference type="EMBL" id="EME25905.1"/>
    </source>
</evidence>
<accession>M2WQ60</accession>
<dbReference type="AlphaFoldDB" id="M2WQ60"/>
<name>M2WQ60_GALSU</name>
<reference evidence="4" key="1">
    <citation type="journal article" date="2013" name="Science">
        <title>Gene transfer from bacteria and archaea facilitated evolution of an extremophilic eukaryote.</title>
        <authorList>
            <person name="Schonknecht G."/>
            <person name="Chen W.H."/>
            <person name="Ternes C.M."/>
            <person name="Barbier G.G."/>
            <person name="Shrestha R.P."/>
            <person name="Stanke M."/>
            <person name="Brautigam A."/>
            <person name="Baker B.J."/>
            <person name="Banfield J.F."/>
            <person name="Garavito R.M."/>
            <person name="Carr K."/>
            <person name="Wilkerson C."/>
            <person name="Rensing S.A."/>
            <person name="Gagneul D."/>
            <person name="Dickenson N.E."/>
            <person name="Oesterhelt C."/>
            <person name="Lercher M.J."/>
            <person name="Weber A.P."/>
        </authorList>
    </citation>
    <scope>NUCLEOTIDE SEQUENCE [LARGE SCALE GENOMIC DNA]</scope>
    <source>
        <strain evidence="4">074W</strain>
    </source>
</reference>
<proteinExistence type="predicted"/>
<dbReference type="Gramene" id="EME25905">
    <property type="protein sequence ID" value="EME25905"/>
    <property type="gene ID" value="Gasu_64360"/>
</dbReference>
<organism evidence="3 4">
    <name type="scientific">Galdieria sulphuraria</name>
    <name type="common">Red alga</name>
    <dbReference type="NCBI Taxonomy" id="130081"/>
    <lineage>
        <taxon>Eukaryota</taxon>
        <taxon>Rhodophyta</taxon>
        <taxon>Bangiophyceae</taxon>
        <taxon>Galdieriales</taxon>
        <taxon>Galdieriaceae</taxon>
        <taxon>Galdieria</taxon>
    </lineage>
</organism>
<dbReference type="OrthoDB" id="10546014at2759"/>
<evidence type="ECO:0000313" key="4">
    <source>
        <dbReference type="Proteomes" id="UP000030680"/>
    </source>
</evidence>
<dbReference type="Proteomes" id="UP000030680">
    <property type="component" value="Unassembled WGS sequence"/>
</dbReference>
<protein>
    <recommendedName>
        <fullName evidence="2">DUF5857 domain-containing protein</fullName>
    </recommendedName>
</protein>
<dbReference type="KEGG" id="gsl:Gasu_64360"/>
<feature type="domain" description="DUF5857" evidence="2">
    <location>
        <begin position="237"/>
        <end position="356"/>
    </location>
</feature>
<gene>
    <name evidence="3" type="ORF">Gasu_64360</name>
</gene>
<feature type="region of interest" description="Disordered" evidence="1">
    <location>
        <begin position="69"/>
        <end position="88"/>
    </location>
</feature>
<dbReference type="Pfam" id="PF19175">
    <property type="entry name" value="DUF5857"/>
    <property type="match status" value="1"/>
</dbReference>
<evidence type="ECO:0000256" key="1">
    <source>
        <dbReference type="SAM" id="MobiDB-lite"/>
    </source>
</evidence>
<dbReference type="RefSeq" id="XP_005702425.1">
    <property type="nucleotide sequence ID" value="XM_005702368.1"/>
</dbReference>